<sequence length="399" mass="45448">MSLGPGSSAILDLKAELLRKRSLAEAKGRQNGEKASENIVRKGGFRVEQREPKESRHRNASKDLPPPTEKIDEEDIALRESRRRLKEKELQYEAMRSSVGFDPHGSYAEENEDSASLVNFSAKRTLEIFETLKHNGLQEFEQKLQTSGSSSDSEYDDDSEWTTFTDSLGRTRKCLKSDLGHFLREDDRLRKSLEKGRLSKTTESIPLPSSAAGVSGVESSYDGTGRTLSESVETMVVEDPEKTERIRRWAEVEQENAGKKHLHYRDILFDEVREHGQVHFEFSRNESERSEQLKILSRLRDESARAQKTALEVKKRRQDILQQRLNRIRKRKGLSPAELEKVDVQNSDQTVSENATAKTEFRGSFPPTATAALAPQIRPWDEGKEVHGVPIRKPSEMQM</sequence>
<dbReference type="InParanoid" id="A0A1V9XVN6"/>
<feature type="domain" description="CCDC174 alpha/beta GRSR" evidence="4">
    <location>
        <begin position="161"/>
        <end position="189"/>
    </location>
</feature>
<feature type="region of interest" description="Disordered" evidence="3">
    <location>
        <begin position="24"/>
        <end position="74"/>
    </location>
</feature>
<proteinExistence type="predicted"/>
<feature type="region of interest" description="Disordered" evidence="3">
    <location>
        <begin position="195"/>
        <end position="226"/>
    </location>
</feature>
<dbReference type="PANTHER" id="PTHR15885:SF1">
    <property type="entry name" value="COILED-COIL DOMAIN-CONTAINING PROTEIN 174"/>
    <property type="match status" value="1"/>
</dbReference>
<reference evidence="5 6" key="1">
    <citation type="journal article" date="2017" name="Gigascience">
        <title>Draft genome of the honey bee ectoparasitic mite, Tropilaelaps mercedesae, is shaped by the parasitic life history.</title>
        <authorList>
            <person name="Dong X."/>
            <person name="Armstrong S.D."/>
            <person name="Xia D."/>
            <person name="Makepeace B.L."/>
            <person name="Darby A.C."/>
            <person name="Kadowaki T."/>
        </authorList>
    </citation>
    <scope>NUCLEOTIDE SEQUENCE [LARGE SCALE GENOMIC DNA]</scope>
    <source>
        <strain evidence="5">Wuxi-XJTLU</strain>
    </source>
</reference>
<dbReference type="Proteomes" id="UP000192247">
    <property type="component" value="Unassembled WGS sequence"/>
</dbReference>
<protein>
    <recommendedName>
        <fullName evidence="4">CCDC174 alpha/beta GRSR domain-containing protein</fullName>
    </recommendedName>
</protein>
<feature type="compositionally biased region" description="Basic and acidic residues" evidence="3">
    <location>
        <begin position="24"/>
        <end position="54"/>
    </location>
</feature>
<evidence type="ECO:0000256" key="3">
    <source>
        <dbReference type="SAM" id="MobiDB-lite"/>
    </source>
</evidence>
<feature type="compositionally biased region" description="Polar residues" evidence="3">
    <location>
        <begin position="345"/>
        <end position="357"/>
    </location>
</feature>
<organism evidence="5 6">
    <name type="scientific">Tropilaelaps mercedesae</name>
    <dbReference type="NCBI Taxonomy" id="418985"/>
    <lineage>
        <taxon>Eukaryota</taxon>
        <taxon>Metazoa</taxon>
        <taxon>Ecdysozoa</taxon>
        <taxon>Arthropoda</taxon>
        <taxon>Chelicerata</taxon>
        <taxon>Arachnida</taxon>
        <taxon>Acari</taxon>
        <taxon>Parasitiformes</taxon>
        <taxon>Mesostigmata</taxon>
        <taxon>Gamasina</taxon>
        <taxon>Dermanyssoidea</taxon>
        <taxon>Laelapidae</taxon>
        <taxon>Tropilaelaps</taxon>
    </lineage>
</organism>
<dbReference type="STRING" id="418985.A0A1V9XVN6"/>
<evidence type="ECO:0000256" key="1">
    <source>
        <dbReference type="ARBA" id="ARBA00023054"/>
    </source>
</evidence>
<dbReference type="InterPro" id="IPR057464">
    <property type="entry name" value="CCDC174_GRSR"/>
</dbReference>
<dbReference type="EMBL" id="MNPL01003458">
    <property type="protein sequence ID" value="OQR77492.1"/>
    <property type="molecule type" value="Genomic_DNA"/>
</dbReference>
<evidence type="ECO:0000313" key="6">
    <source>
        <dbReference type="Proteomes" id="UP000192247"/>
    </source>
</evidence>
<dbReference type="Pfam" id="PF13300">
    <property type="entry name" value="DUF4078"/>
    <property type="match status" value="1"/>
</dbReference>
<evidence type="ECO:0000313" key="5">
    <source>
        <dbReference type="EMBL" id="OQR77492.1"/>
    </source>
</evidence>
<keyword evidence="1 2" id="KW-0175">Coiled coil</keyword>
<feature type="region of interest" description="Disordered" evidence="3">
    <location>
        <begin position="143"/>
        <end position="162"/>
    </location>
</feature>
<evidence type="ECO:0000259" key="4">
    <source>
        <dbReference type="Pfam" id="PF25449"/>
    </source>
</evidence>
<dbReference type="FunCoup" id="A0A1V9XVN6">
    <property type="interactions" value="830"/>
</dbReference>
<accession>A0A1V9XVN6</accession>
<dbReference type="GO" id="GO:0005634">
    <property type="term" value="C:nucleus"/>
    <property type="evidence" value="ECO:0007669"/>
    <property type="project" value="TreeGrafter"/>
</dbReference>
<name>A0A1V9XVN6_9ACAR</name>
<feature type="coiled-coil region" evidence="2">
    <location>
        <begin position="296"/>
        <end position="331"/>
    </location>
</feature>
<dbReference type="PANTHER" id="PTHR15885">
    <property type="entry name" value="COILED-COIL DOMAIN-CONTAINING PROTEIN 174"/>
    <property type="match status" value="1"/>
</dbReference>
<dbReference type="OrthoDB" id="333551at2759"/>
<dbReference type="Pfam" id="PF25449">
    <property type="entry name" value="CCDC174_GRSR"/>
    <property type="match status" value="1"/>
</dbReference>
<evidence type="ECO:0000256" key="2">
    <source>
        <dbReference type="SAM" id="Coils"/>
    </source>
</evidence>
<comment type="caution">
    <text evidence="5">The sequence shown here is derived from an EMBL/GenBank/DDBJ whole genome shotgun (WGS) entry which is preliminary data.</text>
</comment>
<feature type="region of interest" description="Disordered" evidence="3">
    <location>
        <begin position="345"/>
        <end position="399"/>
    </location>
</feature>
<dbReference type="AlphaFoldDB" id="A0A1V9XVN6"/>
<keyword evidence="6" id="KW-1185">Reference proteome</keyword>
<gene>
    <name evidence="5" type="ORF">BIW11_07061</name>
</gene>
<dbReference type="InterPro" id="IPR025066">
    <property type="entry name" value="CCDC174-like"/>
</dbReference>
<feature type="compositionally biased region" description="Low complexity" evidence="3">
    <location>
        <begin position="209"/>
        <end position="220"/>
    </location>
</feature>